<evidence type="ECO:0000313" key="2">
    <source>
        <dbReference type="Proteomes" id="UP000237310"/>
    </source>
</evidence>
<dbReference type="EMBL" id="PQVG01000001">
    <property type="protein sequence ID" value="POY41543.1"/>
    <property type="molecule type" value="Genomic_DNA"/>
</dbReference>
<reference evidence="1 2" key="1">
    <citation type="submission" date="2018-01" db="EMBL/GenBank/DDBJ databases">
        <authorList>
            <person name="Gaut B.S."/>
            <person name="Morton B.R."/>
            <person name="Clegg M.T."/>
            <person name="Duvall M.R."/>
        </authorList>
    </citation>
    <scope>NUCLEOTIDE SEQUENCE [LARGE SCALE GENOMIC DNA]</scope>
    <source>
        <strain evidence="1 2">HR-AY</strain>
    </source>
</reference>
<gene>
    <name evidence="1" type="primary">gldB</name>
    <name evidence="1" type="ORF">C3L50_02670</name>
</gene>
<dbReference type="RefSeq" id="WP_103804680.1">
    <property type="nucleotide sequence ID" value="NZ_PQVG01000001.1"/>
</dbReference>
<sequence>MKKLIILIALTFAFVSCDKKTKIEKKVAEIPLEIKVERFDKLFFETKPENLGQLKKQYPFFFPPGNDDTVWLEKMQNPLWRELYTEVQKKYSDFGPVTKELNSLFKHIKYYFPENKTPKVITVISEMDYNNKVIYTDSLVIISLELYLGKDHKFYQFPNYLKQNFEPKQILPDVVSSFSIQKIAPITNKNLLSQMVYFGKQLYLKDILLPEYSDADKIGYTLEQNKWCVENEGYMWRYFLENQMLYSDDQKLNNRFINPAPFSKFYLEIDNESPGRVSTWIGWQMVRSFMKNNDVPLEKMLQMNAKELFEKSKYKPKKDGE</sequence>
<dbReference type="OrthoDB" id="976022at2"/>
<dbReference type="Proteomes" id="UP000237310">
    <property type="component" value="Unassembled WGS sequence"/>
</dbReference>
<protein>
    <submittedName>
        <fullName evidence="1">Gliding motility lipoprotein GldB</fullName>
    </submittedName>
</protein>
<evidence type="ECO:0000313" key="1">
    <source>
        <dbReference type="EMBL" id="POY41543.1"/>
    </source>
</evidence>
<dbReference type="InterPro" id="IPR019853">
    <property type="entry name" value="GldB-like"/>
</dbReference>
<organism evidence="1 2">
    <name type="scientific">Flavobacterium alvei</name>
    <dbReference type="NCBI Taxonomy" id="2080416"/>
    <lineage>
        <taxon>Bacteria</taxon>
        <taxon>Pseudomonadati</taxon>
        <taxon>Bacteroidota</taxon>
        <taxon>Flavobacteriia</taxon>
        <taxon>Flavobacteriales</taxon>
        <taxon>Flavobacteriaceae</taxon>
        <taxon>Flavobacterium</taxon>
    </lineage>
</organism>
<name>A0A2S5AHE1_9FLAO</name>
<comment type="caution">
    <text evidence="1">The sequence shown here is derived from an EMBL/GenBank/DDBJ whole genome shotgun (WGS) entry which is preliminary data.</text>
</comment>
<dbReference type="NCBIfam" id="TIGR03514">
    <property type="entry name" value="GldB_lipo"/>
    <property type="match status" value="1"/>
</dbReference>
<dbReference type="PROSITE" id="PS51257">
    <property type="entry name" value="PROKAR_LIPOPROTEIN"/>
    <property type="match status" value="1"/>
</dbReference>
<dbReference type="AlphaFoldDB" id="A0A2S5AHE1"/>
<keyword evidence="1" id="KW-0449">Lipoprotein</keyword>
<dbReference type="Pfam" id="PF25594">
    <property type="entry name" value="GldB_lipo"/>
    <property type="match status" value="1"/>
</dbReference>
<accession>A0A2S5AHE1</accession>
<keyword evidence="2" id="KW-1185">Reference proteome</keyword>
<proteinExistence type="predicted"/>